<dbReference type="GO" id="GO:0005737">
    <property type="term" value="C:cytoplasm"/>
    <property type="evidence" value="ECO:0007669"/>
    <property type="project" value="UniProtKB-SubCell"/>
</dbReference>
<dbReference type="Proteomes" id="UP000262825">
    <property type="component" value="Unassembled WGS sequence"/>
</dbReference>
<dbReference type="InterPro" id="IPR024372">
    <property type="entry name" value="Ecm29_N"/>
</dbReference>
<sequence>MSTKIKQLDEPTELALIEKVELKLALINSPAKYSDLLNLLLPPYLLKLASPYPNVRNAVLNGLNDIVSRIKTYPTIKVPCLKLIQQAKSPKINEDQDPELATFYSLLLAAKGIDRIDSVEACSVLILECLNGISDLSAKSGARLFSILCKLLLSWKSPAQDSLEEEKYKTFFRPQNEKDLDFVFIKFVKFFLLIPAKPTTTGVVPRGYTCPGLSANDVSFFTYDSGLTFTREQLRTYKQAIFDFVTRVFPINETQLIEFLSVVSVDITDISDKATLLLRRLSPPNEDPAFINFLINLYTGNNIDGIPPVQTSLQVMIINVLNKSVFATKNTKVQLIISIALNSQDYKLRSQGLKFIQHVGKHNFIALEANPSSSDFSMDIASLIRNNLHTDGWPTLQLGESTPNFNVAIAQRRAQYETLGEILKKRELKDLSYVEFLIKSLEGDLPDFTSALQNSLTGLSTSLKSLDATHKETLKILIKKYLIDDSMLSDYSIKQRDSLMSIRFVILTFVNSIFPFDDAEARFFNVLGSSRNNRFDIIEESTKGLNPYWFKLLYTTSSAPKFKSSKKLFGVNDKEVKFPNFEDFVKLLLQETVNAENNESHLLKTSLNTAIRFCLQLLVSNVTYGEKSVIVQDQDWSFRVEKALNLNLQVKNLLKKYLCKVNGEWYLKLLTLLMNELTSCNGKQLFSNADPIFGASLLIFIRNSSDLVLGKLIDFPGHLWEYVQTYKTIGNQDFENACSILGIIVSSSPETYCQILHNIFSKLDTTPNTEDDFIPIIRASSSILARFKLRSNNEFDSYTASLFQILNKSIGQSKASKMPDVLRSISVLAKYGCTQLIDSALLHSMVEILKTKIIGDDDALVALTFLLTSSCFEDRVEYYFLEIYLPTAQASKQTDYTFAVGEALTVLLGRWESYVLASQLDVASVDLLALKTKYPPVGCFATILDDIIEKSRVIASPAMIKSFCIWLLSIVQYLGHLPIVQERSKDIHECFMVFLSQRDEIVQESASRGLSTVYELADVSFKEEMVKSLLKMFTSTTTQPNGKIDKDTQLFNEGVLKTGSGSVSTYKDIMSLANEVGDPSLVYKFMSLARSGSLWASRKGVAFGLGAIMSKTSLEDLLLKNSNMAKRLLPKLYRYRFDPNESVSRSMNDIWKALISNSTETIDIYFEYILSELLKGMGNKEWRVREASTVGLRELIQTFPKEKYSDNLEKIWTMAFRTMDDIKESVRNEGNKLTRVVSNIFIHSLETSSPEKIKHILNILLPFLLSDKGLNNAAEEVREFSLKTLMNLIKTAKGEIKSYTPMLVQELCLLLSSLEPQIVNYMALNADKYNINNTLLDARRAHSASQSPIVDTIEKMIDSSDVSVLSDLVDASIKTIKSAVGLPSKVGSSKVINLLVEKYTFDMEPYCGKLLKACLSSLQSNNEMIGSTFAVTIGYLFKFAPLEKIIKYSKKAVELYFESSQENGKLTVGILIQAILNKAPSQYEKVSSLFIPLVFLAKNDSTSKRIRGIFKNIWTESSGSESGTIKLYLPEITELISVHIKSAAFSVRQTCLKSVIEACLYLDKHSDLESVNKLFNILFASSEGRIWDGKEKVFEALVKLSITFEDYYIHAADPLKTQLETKLNAEILQKKNKSYSIKIISSYCKYLEQYPNEQMQNLLLERAALFFEDYDGNIDDENDTTSSLSNDNGVSVSKKQKTNSIISKKSTQKNIDNEVQRNNTLKEIALATKRLPNGEINLQMVNFVICSIISFFESEKIEYSWRSEKSYCEITSILVDNLYKKDIDKDLFIQKSLKFQELWNVLYAKISRTAVIESVKLQLVKCGLKLYSLCVPSLCKQIKKDLNKLYQLEQSSIVRAELDKNGFMGFSR</sequence>
<gene>
    <name evidence="8" type="ORF">SCODWIG_02991</name>
</gene>
<evidence type="ECO:0000313" key="8">
    <source>
        <dbReference type="EMBL" id="SSD61230.1"/>
    </source>
</evidence>
<feature type="region of interest" description="Disordered" evidence="5">
    <location>
        <begin position="1677"/>
        <end position="1705"/>
    </location>
</feature>
<feature type="compositionally biased region" description="Polar residues" evidence="5">
    <location>
        <begin position="1680"/>
        <end position="1705"/>
    </location>
</feature>
<dbReference type="GO" id="GO:0060090">
    <property type="term" value="F:molecular adaptor activity"/>
    <property type="evidence" value="ECO:0007669"/>
    <property type="project" value="InterPro"/>
</dbReference>
<keyword evidence="9" id="KW-1185">Reference proteome</keyword>
<feature type="domain" description="Proteasome adapter and scaffold protein ECM29 HEAT-repeat" evidence="7">
    <location>
        <begin position="1296"/>
        <end position="1457"/>
    </location>
</feature>
<comment type="subcellular location">
    <subcellularLocation>
        <location evidence="1">Cytoplasm</location>
    </subcellularLocation>
</comment>
<dbReference type="GO" id="GO:0036503">
    <property type="term" value="P:ERAD pathway"/>
    <property type="evidence" value="ECO:0007669"/>
    <property type="project" value="TreeGrafter"/>
</dbReference>
<feature type="domain" description="Proteasome component Ecm29 N-terminal" evidence="6">
    <location>
        <begin position="17"/>
        <end position="528"/>
    </location>
</feature>
<dbReference type="GO" id="GO:0000502">
    <property type="term" value="C:proteasome complex"/>
    <property type="evidence" value="ECO:0007669"/>
    <property type="project" value="UniProtKB-KW"/>
</dbReference>
<evidence type="ECO:0000256" key="4">
    <source>
        <dbReference type="ARBA" id="ARBA00022942"/>
    </source>
</evidence>
<dbReference type="GO" id="GO:0005634">
    <property type="term" value="C:nucleus"/>
    <property type="evidence" value="ECO:0007669"/>
    <property type="project" value="TreeGrafter"/>
</dbReference>
<keyword evidence="2" id="KW-0963">Cytoplasm</keyword>
<evidence type="ECO:0000256" key="3">
    <source>
        <dbReference type="ARBA" id="ARBA00022737"/>
    </source>
</evidence>
<dbReference type="SUPFAM" id="SSF48371">
    <property type="entry name" value="ARM repeat"/>
    <property type="match status" value="2"/>
</dbReference>
<evidence type="ECO:0000256" key="1">
    <source>
        <dbReference type="ARBA" id="ARBA00004496"/>
    </source>
</evidence>
<reference evidence="9" key="1">
    <citation type="submission" date="2018-06" db="EMBL/GenBank/DDBJ databases">
        <authorList>
            <person name="Guldener U."/>
        </authorList>
    </citation>
    <scope>NUCLEOTIDE SEQUENCE [LARGE SCALE GENOMIC DNA]</scope>
    <source>
        <strain evidence="9">UTAD17</strain>
    </source>
</reference>
<dbReference type="Pfam" id="PF13001">
    <property type="entry name" value="ECM29_N"/>
    <property type="match status" value="1"/>
</dbReference>
<evidence type="ECO:0000313" key="9">
    <source>
        <dbReference type="Proteomes" id="UP000262825"/>
    </source>
</evidence>
<evidence type="ECO:0000259" key="6">
    <source>
        <dbReference type="Pfam" id="PF13001"/>
    </source>
</evidence>
<evidence type="ECO:0000256" key="2">
    <source>
        <dbReference type="ARBA" id="ARBA00022490"/>
    </source>
</evidence>
<proteinExistence type="predicted"/>
<dbReference type="InterPro" id="IPR016024">
    <property type="entry name" value="ARM-type_fold"/>
</dbReference>
<protein>
    <submittedName>
        <fullName evidence="8">Related to Proteasome component ECM29</fullName>
    </submittedName>
</protein>
<dbReference type="GO" id="GO:0043248">
    <property type="term" value="P:proteasome assembly"/>
    <property type="evidence" value="ECO:0007669"/>
    <property type="project" value="InterPro"/>
</dbReference>
<evidence type="ECO:0000256" key="5">
    <source>
        <dbReference type="SAM" id="MobiDB-lite"/>
    </source>
</evidence>
<dbReference type="Pfam" id="PF24492">
    <property type="entry name" value="HEAT_ECM29"/>
    <property type="match status" value="1"/>
</dbReference>
<keyword evidence="3" id="KW-0677">Repeat</keyword>
<dbReference type="EMBL" id="UFAJ01000615">
    <property type="protein sequence ID" value="SSD61230.1"/>
    <property type="molecule type" value="Genomic_DNA"/>
</dbReference>
<dbReference type="Gene3D" id="1.25.10.10">
    <property type="entry name" value="Leucine-rich Repeat Variant"/>
    <property type="match status" value="2"/>
</dbReference>
<dbReference type="PANTHER" id="PTHR23346:SF19">
    <property type="entry name" value="PROTEASOME ADAPTER AND SCAFFOLD PROTEIN ECM29"/>
    <property type="match status" value="1"/>
</dbReference>
<dbReference type="PANTHER" id="PTHR23346">
    <property type="entry name" value="TRANSLATIONAL ACTIVATOR GCN1-RELATED"/>
    <property type="match status" value="1"/>
</dbReference>
<dbReference type="InterPro" id="IPR055443">
    <property type="entry name" value="HEAT_ECM29"/>
</dbReference>
<organism evidence="8 9">
    <name type="scientific">Saccharomycodes ludwigii</name>
    <dbReference type="NCBI Taxonomy" id="36035"/>
    <lineage>
        <taxon>Eukaryota</taxon>
        <taxon>Fungi</taxon>
        <taxon>Dikarya</taxon>
        <taxon>Ascomycota</taxon>
        <taxon>Saccharomycotina</taxon>
        <taxon>Saccharomycetes</taxon>
        <taxon>Saccharomycodales</taxon>
        <taxon>Saccharomycodaceae</taxon>
        <taxon>Saccharomycodes</taxon>
    </lineage>
</organism>
<dbReference type="InterPro" id="IPR011989">
    <property type="entry name" value="ARM-like"/>
</dbReference>
<name>A0A376BAR8_9ASCO</name>
<dbReference type="VEuPathDB" id="FungiDB:SCODWIG_02991"/>
<keyword evidence="4 8" id="KW-0647">Proteasome</keyword>
<evidence type="ECO:0000259" key="7">
    <source>
        <dbReference type="Pfam" id="PF24492"/>
    </source>
</evidence>
<accession>A0A376BAR8</accession>